<feature type="binding site" evidence="8">
    <location>
        <position position="89"/>
    </location>
    <ligand>
        <name>ATP</name>
        <dbReference type="ChEBI" id="CHEBI:30616"/>
    </ligand>
</feature>
<feature type="binding site" evidence="8">
    <location>
        <position position="122"/>
    </location>
    <ligand>
        <name>ATP</name>
        <dbReference type="ChEBI" id="CHEBI:30616"/>
    </ligand>
</feature>
<dbReference type="Proteomes" id="UP000244446">
    <property type="component" value="Unassembled WGS sequence"/>
</dbReference>
<comment type="catalytic activity">
    <reaction evidence="8">
        <text>L-threonyl-[protein] + ATP = 3-O-(5'-adenylyl)-L-threonyl-[protein] + diphosphate</text>
        <dbReference type="Rhea" id="RHEA:54292"/>
        <dbReference type="Rhea" id="RHEA-COMP:11060"/>
        <dbReference type="Rhea" id="RHEA-COMP:13847"/>
        <dbReference type="ChEBI" id="CHEBI:30013"/>
        <dbReference type="ChEBI" id="CHEBI:30616"/>
        <dbReference type="ChEBI" id="CHEBI:33019"/>
        <dbReference type="ChEBI" id="CHEBI:138113"/>
        <dbReference type="EC" id="2.7.7.108"/>
    </reaction>
</comment>
<comment type="catalytic activity">
    <reaction evidence="8">
        <text>L-tyrosyl-[protein] + ATP = O-(5'-adenylyl)-L-tyrosyl-[protein] + diphosphate</text>
        <dbReference type="Rhea" id="RHEA:54288"/>
        <dbReference type="Rhea" id="RHEA-COMP:10136"/>
        <dbReference type="Rhea" id="RHEA-COMP:13846"/>
        <dbReference type="ChEBI" id="CHEBI:30616"/>
        <dbReference type="ChEBI" id="CHEBI:33019"/>
        <dbReference type="ChEBI" id="CHEBI:46858"/>
        <dbReference type="ChEBI" id="CHEBI:83624"/>
        <dbReference type="EC" id="2.7.7.108"/>
    </reaction>
</comment>
<keyword evidence="3 8" id="KW-0548">Nucleotidyltransferase</keyword>
<evidence type="ECO:0000256" key="2">
    <source>
        <dbReference type="ARBA" id="ARBA00022679"/>
    </source>
</evidence>
<dbReference type="EC" id="2.7.7.-" evidence="8"/>
<evidence type="ECO:0000256" key="3">
    <source>
        <dbReference type="ARBA" id="ARBA00022695"/>
    </source>
</evidence>
<keyword evidence="5 8" id="KW-0547">Nucleotide-binding</keyword>
<dbReference type="GO" id="GO:0005524">
    <property type="term" value="F:ATP binding"/>
    <property type="evidence" value="ECO:0007669"/>
    <property type="project" value="UniProtKB-UniRule"/>
</dbReference>
<evidence type="ECO:0000313" key="10">
    <source>
        <dbReference type="Proteomes" id="UP000244446"/>
    </source>
</evidence>
<feature type="binding site" evidence="8">
    <location>
        <position position="246"/>
    </location>
    <ligand>
        <name>Mg(2+)</name>
        <dbReference type="ChEBI" id="CHEBI:18420"/>
    </ligand>
</feature>
<gene>
    <name evidence="8" type="primary">ydiU</name>
    <name evidence="8" type="synonym">selO</name>
    <name evidence="9" type="ORF">DC366_15115</name>
</gene>
<comment type="caution">
    <text evidence="9">The sequence shown here is derived from an EMBL/GenBank/DDBJ whole genome shotgun (WGS) entry which is preliminary data.</text>
</comment>
<comment type="function">
    <text evidence="8">Nucleotidyltransferase involved in the post-translational modification of proteins. It can catalyze the addition of adenosine monophosphate (AMP) or uridine monophosphate (UMP) to a protein, resulting in modifications known as AMPylation and UMPylation.</text>
</comment>
<dbReference type="Pfam" id="PF02696">
    <property type="entry name" value="SelO"/>
    <property type="match status" value="1"/>
</dbReference>
<dbReference type="InterPro" id="IPR003846">
    <property type="entry name" value="SelO"/>
</dbReference>
<keyword evidence="6 8" id="KW-0067">ATP-binding</keyword>
<evidence type="ECO:0000256" key="7">
    <source>
        <dbReference type="ARBA" id="ARBA00022842"/>
    </source>
</evidence>
<keyword evidence="7 8" id="KW-0460">Magnesium</keyword>
<accession>A0A2T7G494</accession>
<keyword evidence="10" id="KW-1185">Reference proteome</keyword>
<dbReference type="GO" id="GO:0030145">
    <property type="term" value="F:manganese ion binding"/>
    <property type="evidence" value="ECO:0007669"/>
    <property type="project" value="UniProtKB-UniRule"/>
</dbReference>
<comment type="catalytic activity">
    <reaction evidence="8">
        <text>L-seryl-[protein] + UTP = O-(5'-uridylyl)-L-seryl-[protein] + diphosphate</text>
        <dbReference type="Rhea" id="RHEA:64604"/>
        <dbReference type="Rhea" id="RHEA-COMP:9863"/>
        <dbReference type="Rhea" id="RHEA-COMP:16635"/>
        <dbReference type="ChEBI" id="CHEBI:29999"/>
        <dbReference type="ChEBI" id="CHEBI:33019"/>
        <dbReference type="ChEBI" id="CHEBI:46398"/>
        <dbReference type="ChEBI" id="CHEBI:156051"/>
    </reaction>
</comment>
<evidence type="ECO:0000313" key="9">
    <source>
        <dbReference type="EMBL" id="PVA09228.1"/>
    </source>
</evidence>
<dbReference type="NCBIfam" id="NF000658">
    <property type="entry name" value="PRK00029.1"/>
    <property type="match status" value="1"/>
</dbReference>
<dbReference type="PANTHER" id="PTHR32057:SF14">
    <property type="entry name" value="PROTEIN ADENYLYLTRANSFERASE SELO, MITOCHONDRIAL"/>
    <property type="match status" value="1"/>
</dbReference>
<dbReference type="GO" id="GO:0070733">
    <property type="term" value="F:AMPylase activity"/>
    <property type="evidence" value="ECO:0007669"/>
    <property type="project" value="UniProtKB-EC"/>
</dbReference>
<dbReference type="PANTHER" id="PTHR32057">
    <property type="entry name" value="PROTEIN ADENYLYLTRANSFERASE SELO, MITOCHONDRIAL"/>
    <property type="match status" value="1"/>
</dbReference>
<dbReference type="EC" id="2.7.7.108" evidence="8"/>
<reference evidence="9 10" key="1">
    <citation type="submission" date="2018-04" db="EMBL/GenBank/DDBJ databases">
        <title>Pelagivirga bohaiensis gen. nov., sp. nov., a bacterium isolated from the Bohai Sea.</title>
        <authorList>
            <person name="Ji X."/>
        </authorList>
    </citation>
    <scope>NUCLEOTIDE SEQUENCE [LARGE SCALE GENOMIC DNA]</scope>
    <source>
        <strain evidence="9 10">BH-SD19</strain>
    </source>
</reference>
<sequence>MSMHFPFDNSYARLGADFSAVQAPVKVSAPALIAVNRPLADELGITLGGDADMAGVFAGNVLPDGAEPIAQAYAGHQFGGFSPQLGDGRAVLLGEVVDSAGLRRDIQLKGSGPTPFSRNGDGRAWLGPVLREYVVSEAMHAMGIPTTRALAAAVTGDAVHRQQGALPGAVLTRVAASHLRVGTFQFFAARRDADALRQLFDYTCARHYPGAQTPGDLLREVIGRQARLVAQWLGVGFIHGVMNTDNTALSGETIDYGPCAFLDVWHPQTVFSSIDRQGRYAYDNQARIIVWNMAQFASALVPLAEDEDRAIAEFTEAVHAMPAMIDAEWLRVFGAKIGLADAREEDRALIDDLLQLMQQSEADFTNTFRALPRPQARAAFADTAAFDAWEARWQARLESEPDWRAHMDAANPAFIPRNHRVEQMIEAAVDGDLAPFHRLMAVLSRPFEDQPDAQDLALPPQPQEVVRETFCGT</sequence>
<keyword evidence="4 8" id="KW-0479">Metal-binding</keyword>
<dbReference type="OrthoDB" id="9776281at2"/>
<keyword evidence="2 8" id="KW-0808">Transferase</keyword>
<evidence type="ECO:0000256" key="1">
    <source>
        <dbReference type="ARBA" id="ARBA00009747"/>
    </source>
</evidence>
<dbReference type="EMBL" id="QCYH01000010">
    <property type="protein sequence ID" value="PVA09228.1"/>
    <property type="molecule type" value="Genomic_DNA"/>
</dbReference>
<evidence type="ECO:0000256" key="4">
    <source>
        <dbReference type="ARBA" id="ARBA00022723"/>
    </source>
</evidence>
<organism evidence="9 10">
    <name type="scientific">Pelagivirga sediminicola</name>
    <dbReference type="NCBI Taxonomy" id="2170575"/>
    <lineage>
        <taxon>Bacteria</taxon>
        <taxon>Pseudomonadati</taxon>
        <taxon>Pseudomonadota</taxon>
        <taxon>Alphaproteobacteria</taxon>
        <taxon>Rhodobacterales</taxon>
        <taxon>Paracoccaceae</taxon>
        <taxon>Pelagivirga</taxon>
    </lineage>
</organism>
<protein>
    <recommendedName>
        <fullName evidence="8">Protein nucleotidyltransferase YdiU</fullName>
        <ecNumber evidence="8">2.7.7.-</ecNumber>
    </recommendedName>
    <alternativeName>
        <fullName evidence="8">Protein adenylyltransferase YdiU</fullName>
        <ecNumber evidence="8">2.7.7.108</ecNumber>
    </alternativeName>
    <alternativeName>
        <fullName evidence="8">Protein uridylyltransferase YdiU</fullName>
        <ecNumber evidence="8">2.7.7.-</ecNumber>
    </alternativeName>
</protein>
<proteinExistence type="inferred from homology"/>
<dbReference type="AlphaFoldDB" id="A0A2T7G494"/>
<evidence type="ECO:0000256" key="8">
    <source>
        <dbReference type="HAMAP-Rule" id="MF_00692"/>
    </source>
</evidence>
<dbReference type="HAMAP" id="MF_00692">
    <property type="entry name" value="SelO"/>
    <property type="match status" value="1"/>
</dbReference>
<feature type="binding site" evidence="8">
    <location>
        <position position="88"/>
    </location>
    <ligand>
        <name>ATP</name>
        <dbReference type="ChEBI" id="CHEBI:30616"/>
    </ligand>
</feature>
<dbReference type="RefSeq" id="WP_108693063.1">
    <property type="nucleotide sequence ID" value="NZ_QCYH01000010.1"/>
</dbReference>
<feature type="active site" description="Proton acceptor" evidence="8">
    <location>
        <position position="245"/>
    </location>
</feature>
<feature type="binding site" evidence="8">
    <location>
        <position position="86"/>
    </location>
    <ligand>
        <name>ATP</name>
        <dbReference type="ChEBI" id="CHEBI:30616"/>
    </ligand>
</feature>
<dbReference type="GO" id="GO:0000287">
    <property type="term" value="F:magnesium ion binding"/>
    <property type="evidence" value="ECO:0007669"/>
    <property type="project" value="UniProtKB-UniRule"/>
</dbReference>
<comment type="catalytic activity">
    <reaction evidence="8">
        <text>L-histidyl-[protein] + UTP = N(tele)-(5'-uridylyl)-L-histidyl-[protein] + diphosphate</text>
        <dbReference type="Rhea" id="RHEA:83891"/>
        <dbReference type="Rhea" id="RHEA-COMP:9745"/>
        <dbReference type="Rhea" id="RHEA-COMP:20239"/>
        <dbReference type="ChEBI" id="CHEBI:29979"/>
        <dbReference type="ChEBI" id="CHEBI:33019"/>
        <dbReference type="ChEBI" id="CHEBI:46398"/>
        <dbReference type="ChEBI" id="CHEBI:233474"/>
    </reaction>
</comment>
<evidence type="ECO:0000256" key="6">
    <source>
        <dbReference type="ARBA" id="ARBA00022840"/>
    </source>
</evidence>
<comment type="similarity">
    <text evidence="1 8">Belongs to the SELO family.</text>
</comment>
<comment type="catalytic activity">
    <reaction evidence="8">
        <text>L-seryl-[protein] + ATP = 3-O-(5'-adenylyl)-L-seryl-[protein] + diphosphate</text>
        <dbReference type="Rhea" id="RHEA:58120"/>
        <dbReference type="Rhea" id="RHEA-COMP:9863"/>
        <dbReference type="Rhea" id="RHEA-COMP:15073"/>
        <dbReference type="ChEBI" id="CHEBI:29999"/>
        <dbReference type="ChEBI" id="CHEBI:30616"/>
        <dbReference type="ChEBI" id="CHEBI:33019"/>
        <dbReference type="ChEBI" id="CHEBI:142516"/>
        <dbReference type="EC" id="2.7.7.108"/>
    </reaction>
</comment>
<comment type="catalytic activity">
    <reaction evidence="8">
        <text>L-tyrosyl-[protein] + UTP = O-(5'-uridylyl)-L-tyrosyl-[protein] + diphosphate</text>
        <dbReference type="Rhea" id="RHEA:83887"/>
        <dbReference type="Rhea" id="RHEA-COMP:10136"/>
        <dbReference type="Rhea" id="RHEA-COMP:20238"/>
        <dbReference type="ChEBI" id="CHEBI:33019"/>
        <dbReference type="ChEBI" id="CHEBI:46398"/>
        <dbReference type="ChEBI" id="CHEBI:46858"/>
        <dbReference type="ChEBI" id="CHEBI:90602"/>
    </reaction>
</comment>
<feature type="binding site" evidence="8">
    <location>
        <position position="255"/>
    </location>
    <ligand>
        <name>ATP</name>
        <dbReference type="ChEBI" id="CHEBI:30616"/>
    </ligand>
</feature>
<name>A0A2T7G494_9RHOB</name>
<feature type="binding site" evidence="8">
    <location>
        <position position="109"/>
    </location>
    <ligand>
        <name>ATP</name>
        <dbReference type="ChEBI" id="CHEBI:30616"/>
    </ligand>
</feature>
<feature type="binding site" evidence="8">
    <location>
        <position position="255"/>
    </location>
    <ligand>
        <name>Mg(2+)</name>
        <dbReference type="ChEBI" id="CHEBI:18420"/>
    </ligand>
</feature>
<comment type="cofactor">
    <cofactor evidence="8">
        <name>Mg(2+)</name>
        <dbReference type="ChEBI" id="CHEBI:18420"/>
    </cofactor>
    <cofactor evidence="8">
        <name>Mn(2+)</name>
        <dbReference type="ChEBI" id="CHEBI:29035"/>
    </cofactor>
</comment>
<feature type="binding site" evidence="8">
    <location>
        <position position="180"/>
    </location>
    <ligand>
        <name>ATP</name>
        <dbReference type="ChEBI" id="CHEBI:30616"/>
    </ligand>
</feature>
<evidence type="ECO:0000256" key="5">
    <source>
        <dbReference type="ARBA" id="ARBA00022741"/>
    </source>
</evidence>
<feature type="binding site" evidence="8">
    <location>
        <position position="121"/>
    </location>
    <ligand>
        <name>ATP</name>
        <dbReference type="ChEBI" id="CHEBI:30616"/>
    </ligand>
</feature>
<feature type="binding site" evidence="8">
    <location>
        <position position="173"/>
    </location>
    <ligand>
        <name>ATP</name>
        <dbReference type="ChEBI" id="CHEBI:30616"/>
    </ligand>
</feature>
<keyword evidence="8" id="KW-0464">Manganese</keyword>